<feature type="compositionally biased region" description="Polar residues" evidence="1">
    <location>
        <begin position="35"/>
        <end position="55"/>
    </location>
</feature>
<dbReference type="Gene3D" id="3.40.50.1820">
    <property type="entry name" value="alpha/beta hydrolase"/>
    <property type="match status" value="1"/>
</dbReference>
<organism evidence="3 4">
    <name type="scientific">Peltaster fructicola</name>
    <dbReference type="NCBI Taxonomy" id="286661"/>
    <lineage>
        <taxon>Eukaryota</taxon>
        <taxon>Fungi</taxon>
        <taxon>Dikarya</taxon>
        <taxon>Ascomycota</taxon>
        <taxon>Pezizomycotina</taxon>
        <taxon>Dothideomycetes</taxon>
        <taxon>Dothideomycetes incertae sedis</taxon>
        <taxon>Peltaster</taxon>
    </lineage>
</organism>
<accession>A0A6H0Y517</accession>
<proteinExistence type="predicted"/>
<dbReference type="AlphaFoldDB" id="A0A6H0Y517"/>
<feature type="region of interest" description="Disordered" evidence="1">
    <location>
        <begin position="235"/>
        <end position="322"/>
    </location>
</feature>
<evidence type="ECO:0000259" key="2">
    <source>
        <dbReference type="Pfam" id="PF00561"/>
    </source>
</evidence>
<feature type="region of interest" description="Disordered" evidence="1">
    <location>
        <begin position="350"/>
        <end position="389"/>
    </location>
</feature>
<dbReference type="PANTHER" id="PTHR43433">
    <property type="entry name" value="HYDROLASE, ALPHA/BETA FOLD FAMILY PROTEIN"/>
    <property type="match status" value="1"/>
</dbReference>
<dbReference type="InterPro" id="IPR050471">
    <property type="entry name" value="AB_hydrolase"/>
</dbReference>
<evidence type="ECO:0000313" key="3">
    <source>
        <dbReference type="EMBL" id="QIX02132.1"/>
    </source>
</evidence>
<feature type="compositionally biased region" description="Polar residues" evidence="1">
    <location>
        <begin position="240"/>
        <end position="255"/>
    </location>
</feature>
<feature type="compositionally biased region" description="Basic and acidic residues" evidence="1">
    <location>
        <begin position="169"/>
        <end position="181"/>
    </location>
</feature>
<dbReference type="SUPFAM" id="SSF53474">
    <property type="entry name" value="alpha/beta-Hydrolases"/>
    <property type="match status" value="1"/>
</dbReference>
<feature type="region of interest" description="Disordered" evidence="1">
    <location>
        <begin position="1"/>
        <end position="181"/>
    </location>
</feature>
<sequence>MSGSWQELERRDEQKVLSGNRVKSKPAKDAVISGILSSLQTLDTPRSGTLPNTFFTEDPTDHGLSRPFSPAGSFASAPNVPFSQGTALRSATPPSESDDEFATAPVIPITRIPSGPTPGTRTSSYGAVHDSPVSSSKRASLIEAQKEKARVLGDTTKASPSPRRLRRVSSHDTLRQAQPDKDFQVDQDFILNGLGSLAATPQARDYLPQTPKRSPKHPSNARRYVEDNIEELRLSRQRSAESVGSNGSGRSSAGPSTPVVRLSRASKPSPITDSIPLRTSSLRQASSSPASSRRMPRSHRIPRASSLQRTISEDTSDMQWADLGEHDETVKRIMELRKKRETRLLDEEIASIPETVTTTTTTPRPRLSSERQRRPLTSSSETPSLKAKKILGIDSPHLISSSIDETRSGAVDNSARALSTANLISAPPARPPASVPRRPVTAKSAASIDAPISLDYSYAEAVAALHGAEREIERRDAKYGMTTVATLRPTPHRRTTSHSSNNASPLRLKKQRDRSNYSASTEEQGKSRDRRKSMSDAKGPGEIDRRDSVEDTVLTYLRAPRLSQKIQDARTGRVISFSEVGDPKGAAVLVCIGMGLTRYVTAFFDELAATLRLRLITIERPGIGESQPYADKSGPLMWPADVTAVCEHLGITQFSMLAHSAGAIYALATALILPYMVRGSIHLLAPCIPPSQLEAPMYSPGTAIPAGATPRSQKFLRALPAPILRAANASWINMGSLQPTKRKPSSSPNGAPPGRNDRTSSESPNRGAPKRPVTSSGPRPEAPRRESMMLMDRFVPDTNPMESFPIAGDAAAETRRSSLFLSATVTPADPAFEYASVALNAAEHAARERHADFSSRLTQRTWEYAIKDSNPATDLLVLLERHRDIGFRYTDVTRRVVITHGAEDKRVPVGNVKWLAEQMNRAALARGSATKESLVHDPGNEPGCEVRIMETEGHGLMASPVIMGDILTEIAGYWTAEERGRSLHL</sequence>
<evidence type="ECO:0000256" key="1">
    <source>
        <dbReference type="SAM" id="MobiDB-lite"/>
    </source>
</evidence>
<dbReference type="Pfam" id="PF00561">
    <property type="entry name" value="Abhydrolase_1"/>
    <property type="match status" value="1"/>
</dbReference>
<name>A0A6H0Y517_9PEZI</name>
<protein>
    <recommendedName>
        <fullName evidence="2">AB hydrolase-1 domain-containing protein</fullName>
    </recommendedName>
</protein>
<feature type="region of interest" description="Disordered" evidence="1">
    <location>
        <begin position="476"/>
        <end position="545"/>
    </location>
</feature>
<reference evidence="3 4" key="1">
    <citation type="journal article" date="2016" name="Sci. Rep.">
        <title>Peltaster fructicola genome reveals evolution from an invasive phytopathogen to an ectophytic parasite.</title>
        <authorList>
            <person name="Xu C."/>
            <person name="Chen H."/>
            <person name="Gleason M.L."/>
            <person name="Xu J.R."/>
            <person name="Liu H."/>
            <person name="Zhang R."/>
            <person name="Sun G."/>
        </authorList>
    </citation>
    <scope>NUCLEOTIDE SEQUENCE [LARGE SCALE GENOMIC DNA]</scope>
    <source>
        <strain evidence="3 4">LNHT1506</strain>
    </source>
</reference>
<dbReference type="InterPro" id="IPR000073">
    <property type="entry name" value="AB_hydrolase_1"/>
</dbReference>
<dbReference type="PANTHER" id="PTHR43433:SF10">
    <property type="entry name" value="AB HYDROLASE-1 DOMAIN-CONTAINING PROTEIN"/>
    <property type="match status" value="1"/>
</dbReference>
<dbReference type="EMBL" id="CP051143">
    <property type="protein sequence ID" value="QIX02132.1"/>
    <property type="molecule type" value="Genomic_DNA"/>
</dbReference>
<feature type="region of interest" description="Disordered" evidence="1">
    <location>
        <begin position="201"/>
        <end position="223"/>
    </location>
</feature>
<feature type="compositionally biased region" description="Low complexity" evidence="1">
    <location>
        <begin position="277"/>
        <end position="293"/>
    </location>
</feature>
<feature type="compositionally biased region" description="Basic and acidic residues" evidence="1">
    <location>
        <begin position="523"/>
        <end position="545"/>
    </location>
</feature>
<feature type="region of interest" description="Disordered" evidence="1">
    <location>
        <begin position="736"/>
        <end position="787"/>
    </location>
</feature>
<evidence type="ECO:0000313" key="4">
    <source>
        <dbReference type="Proteomes" id="UP000503462"/>
    </source>
</evidence>
<dbReference type="Proteomes" id="UP000503462">
    <property type="component" value="Chromosome 5"/>
</dbReference>
<dbReference type="InterPro" id="IPR029058">
    <property type="entry name" value="AB_hydrolase_fold"/>
</dbReference>
<keyword evidence="4" id="KW-1185">Reference proteome</keyword>
<feature type="compositionally biased region" description="Polar residues" evidence="1">
    <location>
        <begin position="81"/>
        <end position="95"/>
    </location>
</feature>
<feature type="compositionally biased region" description="Polar residues" evidence="1">
    <location>
        <begin position="736"/>
        <end position="749"/>
    </location>
</feature>
<gene>
    <name evidence="3" type="ORF">AMS68_007649</name>
</gene>
<dbReference type="OrthoDB" id="435520at2759"/>
<feature type="domain" description="AB hydrolase-1" evidence="2">
    <location>
        <begin position="587"/>
        <end position="687"/>
    </location>
</feature>